<dbReference type="SUPFAM" id="SSF51984">
    <property type="entry name" value="MurCD N-terminal domain"/>
    <property type="match status" value="1"/>
</dbReference>
<comment type="pathway">
    <text evidence="2 7 8">Cell wall biogenesis; peptidoglycan biosynthesis.</text>
</comment>
<keyword evidence="3 7" id="KW-0963">Cytoplasm</keyword>
<dbReference type="SUPFAM" id="SSF53244">
    <property type="entry name" value="MurD-like peptide ligases, peptide-binding domain"/>
    <property type="match status" value="1"/>
</dbReference>
<dbReference type="HAMAP" id="MF_00639">
    <property type="entry name" value="MurD"/>
    <property type="match status" value="1"/>
</dbReference>
<keyword evidence="7 8" id="KW-0961">Cell wall biogenesis/degradation</keyword>
<comment type="catalytic activity">
    <reaction evidence="7 8">
        <text>UDP-N-acetyl-alpha-D-muramoyl-L-alanine + D-glutamate + ATP = UDP-N-acetyl-alpha-D-muramoyl-L-alanyl-D-glutamate + ADP + phosphate + H(+)</text>
        <dbReference type="Rhea" id="RHEA:16429"/>
        <dbReference type="ChEBI" id="CHEBI:15378"/>
        <dbReference type="ChEBI" id="CHEBI:29986"/>
        <dbReference type="ChEBI" id="CHEBI:30616"/>
        <dbReference type="ChEBI" id="CHEBI:43474"/>
        <dbReference type="ChEBI" id="CHEBI:83898"/>
        <dbReference type="ChEBI" id="CHEBI:83900"/>
        <dbReference type="ChEBI" id="CHEBI:456216"/>
        <dbReference type="EC" id="6.3.2.9"/>
    </reaction>
</comment>
<dbReference type="InterPro" id="IPR013221">
    <property type="entry name" value="Mur_ligase_cen"/>
</dbReference>
<dbReference type="PANTHER" id="PTHR43692">
    <property type="entry name" value="UDP-N-ACETYLMURAMOYLALANINE--D-GLUTAMATE LIGASE"/>
    <property type="match status" value="1"/>
</dbReference>
<dbReference type="AlphaFoldDB" id="A0A2M7XD74"/>
<comment type="similarity">
    <text evidence="7">Belongs to the MurCDEF family.</text>
</comment>
<dbReference type="InterPro" id="IPR036615">
    <property type="entry name" value="Mur_ligase_C_dom_sf"/>
</dbReference>
<keyword evidence="7 8" id="KW-0573">Peptidoglycan synthesis</keyword>
<keyword evidence="4 7" id="KW-0436">Ligase</keyword>
<dbReference type="EC" id="6.3.2.9" evidence="7 8"/>
<dbReference type="Pfam" id="PF08245">
    <property type="entry name" value="Mur_ligase_M"/>
    <property type="match status" value="1"/>
</dbReference>
<evidence type="ECO:0000256" key="2">
    <source>
        <dbReference type="ARBA" id="ARBA00004752"/>
    </source>
</evidence>
<keyword evidence="5 7" id="KW-0547">Nucleotide-binding</keyword>
<comment type="subcellular location">
    <subcellularLocation>
        <location evidence="1 7 8">Cytoplasm</location>
    </subcellularLocation>
</comment>
<feature type="domain" description="Mur ligase C-terminal" evidence="9">
    <location>
        <begin position="349"/>
        <end position="462"/>
    </location>
</feature>
<dbReference type="PANTHER" id="PTHR43692:SF1">
    <property type="entry name" value="UDP-N-ACETYLMURAMOYLALANINE--D-GLUTAMATE LIGASE"/>
    <property type="match status" value="1"/>
</dbReference>
<dbReference type="InterPro" id="IPR005762">
    <property type="entry name" value="MurD"/>
</dbReference>
<keyword evidence="7 8" id="KW-0131">Cell cycle</keyword>
<dbReference type="Gene3D" id="3.40.1190.10">
    <property type="entry name" value="Mur-like, catalytic domain"/>
    <property type="match status" value="1"/>
</dbReference>
<dbReference type="Gene3D" id="3.90.190.20">
    <property type="entry name" value="Mur ligase, C-terminal domain"/>
    <property type="match status" value="1"/>
</dbReference>
<evidence type="ECO:0000256" key="8">
    <source>
        <dbReference type="RuleBase" id="RU003664"/>
    </source>
</evidence>
<dbReference type="GO" id="GO:0008764">
    <property type="term" value="F:UDP-N-acetylmuramoylalanine-D-glutamate ligase activity"/>
    <property type="evidence" value="ECO:0007669"/>
    <property type="project" value="UniProtKB-UniRule"/>
</dbReference>
<dbReference type="Pfam" id="PF02875">
    <property type="entry name" value="Mur_ligase_C"/>
    <property type="match status" value="1"/>
</dbReference>
<keyword evidence="6 7" id="KW-0067">ATP-binding</keyword>
<dbReference type="GO" id="GO:0008360">
    <property type="term" value="P:regulation of cell shape"/>
    <property type="evidence" value="ECO:0007669"/>
    <property type="project" value="UniProtKB-KW"/>
</dbReference>
<evidence type="ECO:0000256" key="5">
    <source>
        <dbReference type="ARBA" id="ARBA00022741"/>
    </source>
</evidence>
<dbReference type="GO" id="GO:0009252">
    <property type="term" value="P:peptidoglycan biosynthetic process"/>
    <property type="evidence" value="ECO:0007669"/>
    <property type="project" value="UniProtKB-UniRule"/>
</dbReference>
<evidence type="ECO:0000256" key="4">
    <source>
        <dbReference type="ARBA" id="ARBA00022598"/>
    </source>
</evidence>
<evidence type="ECO:0000256" key="7">
    <source>
        <dbReference type="HAMAP-Rule" id="MF_00639"/>
    </source>
</evidence>
<dbReference type="InterPro" id="IPR036565">
    <property type="entry name" value="Mur-like_cat_sf"/>
</dbReference>
<reference evidence="12" key="1">
    <citation type="submission" date="2017-09" db="EMBL/GenBank/DDBJ databases">
        <title>Depth-based differentiation of microbial function through sediment-hosted aquifers and enrichment of novel symbionts in the deep terrestrial subsurface.</title>
        <authorList>
            <person name="Probst A.J."/>
            <person name="Ladd B."/>
            <person name="Jarett J.K."/>
            <person name="Geller-Mcgrath D.E."/>
            <person name="Sieber C.M.K."/>
            <person name="Emerson J.B."/>
            <person name="Anantharaman K."/>
            <person name="Thomas B.C."/>
            <person name="Malmstrom R."/>
            <person name="Stieglmeier M."/>
            <person name="Klingl A."/>
            <person name="Woyke T."/>
            <person name="Ryan C.M."/>
            <person name="Banfield J.F."/>
        </authorList>
    </citation>
    <scope>NUCLEOTIDE SEQUENCE [LARGE SCALE GENOMIC DNA]</scope>
</reference>
<keyword evidence="7 8" id="KW-0132">Cell division</keyword>
<keyword evidence="7 8" id="KW-0133">Cell shape</keyword>
<dbReference type="EMBL" id="PFWT01000025">
    <property type="protein sequence ID" value="PJA45838.1"/>
    <property type="molecule type" value="Genomic_DNA"/>
</dbReference>
<evidence type="ECO:0000256" key="1">
    <source>
        <dbReference type="ARBA" id="ARBA00004496"/>
    </source>
</evidence>
<evidence type="ECO:0000256" key="3">
    <source>
        <dbReference type="ARBA" id="ARBA00022490"/>
    </source>
</evidence>
<evidence type="ECO:0000313" key="12">
    <source>
        <dbReference type="Proteomes" id="UP000231263"/>
    </source>
</evidence>
<name>A0A2M7XD74_9BACT</name>
<evidence type="ECO:0000313" key="11">
    <source>
        <dbReference type="EMBL" id="PJA45838.1"/>
    </source>
</evidence>
<dbReference type="Gene3D" id="3.40.50.720">
    <property type="entry name" value="NAD(P)-binding Rossmann-like Domain"/>
    <property type="match status" value="1"/>
</dbReference>
<dbReference type="SUPFAM" id="SSF53623">
    <property type="entry name" value="MurD-like peptide ligases, catalytic domain"/>
    <property type="match status" value="1"/>
</dbReference>
<proteinExistence type="inferred from homology"/>
<dbReference type="NCBIfam" id="TIGR01087">
    <property type="entry name" value="murD"/>
    <property type="match status" value="1"/>
</dbReference>
<dbReference type="GO" id="GO:0005524">
    <property type="term" value="F:ATP binding"/>
    <property type="evidence" value="ECO:0007669"/>
    <property type="project" value="UniProtKB-UniRule"/>
</dbReference>
<protein>
    <recommendedName>
        <fullName evidence="7 8">UDP-N-acetylmuramoylalanine--D-glutamate ligase</fullName>
        <ecNumber evidence="7 8">6.3.2.9</ecNumber>
    </recommendedName>
    <alternativeName>
        <fullName evidence="7">D-glutamic acid-adding enzyme</fullName>
    </alternativeName>
    <alternativeName>
        <fullName evidence="7">UDP-N-acetylmuramoyl-L-alanyl-D-glutamate synthetase</fullName>
    </alternativeName>
</protein>
<evidence type="ECO:0000259" key="9">
    <source>
        <dbReference type="Pfam" id="PF02875"/>
    </source>
</evidence>
<feature type="binding site" evidence="7">
    <location>
        <begin position="139"/>
        <end position="145"/>
    </location>
    <ligand>
        <name>ATP</name>
        <dbReference type="ChEBI" id="CHEBI:30616"/>
    </ligand>
</feature>
<feature type="domain" description="Mur ligase central" evidence="10">
    <location>
        <begin position="137"/>
        <end position="325"/>
    </location>
</feature>
<gene>
    <name evidence="7 11" type="primary">murD</name>
    <name evidence="11" type="ORF">CO173_04690</name>
</gene>
<evidence type="ECO:0000259" key="10">
    <source>
        <dbReference type="Pfam" id="PF08245"/>
    </source>
</evidence>
<comment type="function">
    <text evidence="7 8">Cell wall formation. Catalyzes the addition of glutamate to the nucleotide precursor UDP-N-acetylmuramoyl-L-alanine (UMA).</text>
</comment>
<dbReference type="GO" id="GO:0051301">
    <property type="term" value="P:cell division"/>
    <property type="evidence" value="ECO:0007669"/>
    <property type="project" value="UniProtKB-KW"/>
</dbReference>
<evidence type="ECO:0000256" key="6">
    <source>
        <dbReference type="ARBA" id="ARBA00022840"/>
    </source>
</evidence>
<accession>A0A2M7XD74</accession>
<dbReference type="Proteomes" id="UP000231263">
    <property type="component" value="Unassembled WGS sequence"/>
</dbReference>
<organism evidence="11 12">
    <name type="scientific">Candidatus Uhrbacteria bacterium CG_4_9_14_3_um_filter_41_35</name>
    <dbReference type="NCBI Taxonomy" id="1975034"/>
    <lineage>
        <taxon>Bacteria</taxon>
        <taxon>Candidatus Uhriibacteriota</taxon>
    </lineage>
</organism>
<dbReference type="GO" id="GO:0071555">
    <property type="term" value="P:cell wall organization"/>
    <property type="evidence" value="ECO:0007669"/>
    <property type="project" value="UniProtKB-KW"/>
</dbReference>
<dbReference type="UniPathway" id="UPA00219"/>
<sequence length="487" mass="54699">MDLSKIENFQDAVVTVMGLGRYKQGSGLGAAKWLIRHGAQTIITDLKDEVELEESMSLVMDWYHKYRDMYPNRTIYAPLFVLGEHREEDFVDVDCVVQNPGVPSESEFIVAARAKGVSIESDVSLFFRYCPYAIIAVTGTKGKTTTTKMIGEMLEKIDEKTVIAGNIKVSPLEMLDEILTRGEPTLIVLELSSWLLESMPQAFIDLKRGPDISVLTNVYPDHLNRYHSYGHYIHSKEIIYEWQSEEQYTVLNWDHETVRSMETKVKGKLFWCSKIDQPEHDGCYVREDGMIVFRREMAETEIIPLAEVGLKGEHSVSNILTSVASGLLRGIPVEVVRQVAREFKGVSDRQELVREVDEISYINDTTATNPTAVVAALKHFGADKDVILIAGGMDKMLDYEPMTDEIPKACKHVILFEGDASDKIEKLLNGKVSIETGVKSMKEAVTRAKAVSSVGDIVLLSPGAASFNLFANEFDRGEQFREEVRNL</sequence>
<dbReference type="GO" id="GO:0005737">
    <property type="term" value="C:cytoplasm"/>
    <property type="evidence" value="ECO:0007669"/>
    <property type="project" value="UniProtKB-SubCell"/>
</dbReference>
<dbReference type="InterPro" id="IPR004101">
    <property type="entry name" value="Mur_ligase_C"/>
</dbReference>
<comment type="caution">
    <text evidence="11">The sequence shown here is derived from an EMBL/GenBank/DDBJ whole genome shotgun (WGS) entry which is preliminary data.</text>
</comment>